<sequence>MLMAKDKHVVVGADFAGFELKEAVKGHLELRGWSVADLTPEQSNDLPMYHRVGFLVGAQISERTFEKALAFCGSGMGIHIAASKCPHVHAAVCETMASAKRAATANNANLLAMGGFFVGHRLGMAMADAFLDHDLGDGYEDWDGFYEYHRLGYEECENFDYDAYRANDFRVPGQRTIELGPEPEALAF</sequence>
<dbReference type="PANTHER" id="PTHR30345">
    <property type="entry name" value="RIBOSE-5-PHOSPHATE ISOMERASE B"/>
    <property type="match status" value="1"/>
</dbReference>
<evidence type="ECO:0000313" key="3">
    <source>
        <dbReference type="Proteomes" id="UP000824005"/>
    </source>
</evidence>
<dbReference type="Proteomes" id="UP000824005">
    <property type="component" value="Unassembled WGS sequence"/>
</dbReference>
<proteinExistence type="inferred from homology"/>
<dbReference type="GO" id="GO:0019316">
    <property type="term" value="P:D-allose catabolic process"/>
    <property type="evidence" value="ECO:0007669"/>
    <property type="project" value="TreeGrafter"/>
</dbReference>
<dbReference type="AlphaFoldDB" id="A0A9D1YUR8"/>
<dbReference type="GO" id="GO:0009052">
    <property type="term" value="P:pentose-phosphate shunt, non-oxidative branch"/>
    <property type="evidence" value="ECO:0007669"/>
    <property type="project" value="TreeGrafter"/>
</dbReference>
<dbReference type="Pfam" id="PF02502">
    <property type="entry name" value="LacAB_rpiB"/>
    <property type="match status" value="1"/>
</dbReference>
<dbReference type="PANTHER" id="PTHR30345:SF0">
    <property type="entry name" value="DNA DAMAGE-REPAIR_TOLERATION PROTEIN DRT102"/>
    <property type="match status" value="1"/>
</dbReference>
<dbReference type="EMBL" id="DXDC01000154">
    <property type="protein sequence ID" value="HIY65683.1"/>
    <property type="molecule type" value="Genomic_DNA"/>
</dbReference>
<evidence type="ECO:0000313" key="2">
    <source>
        <dbReference type="EMBL" id="HIY65683.1"/>
    </source>
</evidence>
<dbReference type="GO" id="GO:0004751">
    <property type="term" value="F:ribose-5-phosphate isomerase activity"/>
    <property type="evidence" value="ECO:0007669"/>
    <property type="project" value="TreeGrafter"/>
</dbReference>
<protein>
    <submittedName>
        <fullName evidence="2">RpiB/LacA/LacB family sugar-phosphate isomerase</fullName>
    </submittedName>
</protein>
<organism evidence="2 3">
    <name type="scientific">Candidatus Agrococcus pullicola</name>
    <dbReference type="NCBI Taxonomy" id="2838429"/>
    <lineage>
        <taxon>Bacteria</taxon>
        <taxon>Bacillati</taxon>
        <taxon>Actinomycetota</taxon>
        <taxon>Actinomycetes</taxon>
        <taxon>Micrococcales</taxon>
        <taxon>Microbacteriaceae</taxon>
        <taxon>Agrococcus</taxon>
    </lineage>
</organism>
<name>A0A9D1YUR8_9MICO</name>
<evidence type="ECO:0000256" key="1">
    <source>
        <dbReference type="ARBA" id="ARBA00008754"/>
    </source>
</evidence>
<dbReference type="InterPro" id="IPR003500">
    <property type="entry name" value="RpiB_LacA_LacB"/>
</dbReference>
<reference evidence="2" key="2">
    <citation type="submission" date="2021-04" db="EMBL/GenBank/DDBJ databases">
        <authorList>
            <person name="Gilroy R."/>
        </authorList>
    </citation>
    <scope>NUCLEOTIDE SEQUENCE</scope>
    <source>
        <strain evidence="2">ChiGjej1B1-98</strain>
    </source>
</reference>
<comment type="similarity">
    <text evidence="1">Belongs to the LacAB/RpiB family.</text>
</comment>
<keyword evidence="2" id="KW-0413">Isomerase</keyword>
<gene>
    <name evidence="2" type="ORF">H9830_05335</name>
</gene>
<dbReference type="InterPro" id="IPR036569">
    <property type="entry name" value="RpiB_LacA_LacB_sf"/>
</dbReference>
<comment type="caution">
    <text evidence="2">The sequence shown here is derived from an EMBL/GenBank/DDBJ whole genome shotgun (WGS) entry which is preliminary data.</text>
</comment>
<reference evidence="2" key="1">
    <citation type="journal article" date="2021" name="PeerJ">
        <title>Extensive microbial diversity within the chicken gut microbiome revealed by metagenomics and culture.</title>
        <authorList>
            <person name="Gilroy R."/>
            <person name="Ravi A."/>
            <person name="Getino M."/>
            <person name="Pursley I."/>
            <person name="Horton D.L."/>
            <person name="Alikhan N.F."/>
            <person name="Baker D."/>
            <person name="Gharbi K."/>
            <person name="Hall N."/>
            <person name="Watson M."/>
            <person name="Adriaenssens E.M."/>
            <person name="Foster-Nyarko E."/>
            <person name="Jarju S."/>
            <person name="Secka A."/>
            <person name="Antonio M."/>
            <person name="Oren A."/>
            <person name="Chaudhuri R.R."/>
            <person name="La Ragione R."/>
            <person name="Hildebrand F."/>
            <person name="Pallen M.J."/>
        </authorList>
    </citation>
    <scope>NUCLEOTIDE SEQUENCE</scope>
    <source>
        <strain evidence="2">ChiGjej1B1-98</strain>
    </source>
</reference>
<dbReference type="SUPFAM" id="SSF89623">
    <property type="entry name" value="Ribose/Galactose isomerase RpiB/AlsB"/>
    <property type="match status" value="1"/>
</dbReference>
<dbReference type="Gene3D" id="3.40.1400.10">
    <property type="entry name" value="Sugar-phosphate isomerase, RpiB/LacA/LacB"/>
    <property type="match status" value="1"/>
</dbReference>
<accession>A0A9D1YUR8</accession>